<dbReference type="GeneID" id="34621066"/>
<organism evidence="3 4">
    <name type="scientific">Cyclospora cayetanensis</name>
    <dbReference type="NCBI Taxonomy" id="88456"/>
    <lineage>
        <taxon>Eukaryota</taxon>
        <taxon>Sar</taxon>
        <taxon>Alveolata</taxon>
        <taxon>Apicomplexa</taxon>
        <taxon>Conoidasida</taxon>
        <taxon>Coccidia</taxon>
        <taxon>Eucoccidiorida</taxon>
        <taxon>Eimeriorina</taxon>
        <taxon>Eimeriidae</taxon>
        <taxon>Cyclospora</taxon>
    </lineage>
</organism>
<feature type="transmembrane region" description="Helical" evidence="2">
    <location>
        <begin position="198"/>
        <end position="224"/>
    </location>
</feature>
<evidence type="ECO:0000256" key="2">
    <source>
        <dbReference type="SAM" id="Phobius"/>
    </source>
</evidence>
<evidence type="ECO:0000313" key="3">
    <source>
        <dbReference type="Proteomes" id="UP000515125"/>
    </source>
</evidence>
<keyword evidence="2" id="KW-0812">Transmembrane</keyword>
<feature type="region of interest" description="Disordered" evidence="1">
    <location>
        <begin position="94"/>
        <end position="141"/>
    </location>
</feature>
<dbReference type="Proteomes" id="UP000515125">
    <property type="component" value="Unplaced"/>
</dbReference>
<keyword evidence="2" id="KW-1133">Transmembrane helix</keyword>
<feature type="compositionally biased region" description="Low complexity" evidence="1">
    <location>
        <begin position="97"/>
        <end position="123"/>
    </location>
</feature>
<feature type="transmembrane region" description="Helical" evidence="2">
    <location>
        <begin position="160"/>
        <end position="178"/>
    </location>
</feature>
<accession>A0A6P5WE57</accession>
<proteinExistence type="predicted"/>
<reference evidence="4" key="1">
    <citation type="submission" date="2025-08" db="UniProtKB">
        <authorList>
            <consortium name="RefSeq"/>
        </authorList>
    </citation>
    <scope>IDENTIFICATION</scope>
</reference>
<feature type="transmembrane region" description="Helical" evidence="2">
    <location>
        <begin position="282"/>
        <end position="300"/>
    </location>
</feature>
<name>A0A6P5WE57_9EIME</name>
<dbReference type="OrthoDB" id="10411464at2759"/>
<gene>
    <name evidence="4" type="primary">LOC34621066</name>
</gene>
<keyword evidence="2" id="KW-0472">Membrane</keyword>
<keyword evidence="3" id="KW-1185">Reference proteome</keyword>
<evidence type="ECO:0000256" key="1">
    <source>
        <dbReference type="SAM" id="MobiDB-lite"/>
    </source>
</evidence>
<dbReference type="RefSeq" id="XP_022592313.2">
    <property type="nucleotide sequence ID" value="XM_022734292.2"/>
</dbReference>
<dbReference type="AlphaFoldDB" id="A0A6P5WE57"/>
<protein>
    <submittedName>
        <fullName evidence="4">Uncharacterized protein LOC34621066</fullName>
    </submittedName>
</protein>
<evidence type="ECO:0000313" key="4">
    <source>
        <dbReference type="RefSeq" id="XP_022592313.2"/>
    </source>
</evidence>
<feature type="compositionally biased region" description="Basic and acidic residues" evidence="1">
    <location>
        <begin position="49"/>
        <end position="66"/>
    </location>
</feature>
<sequence>MNCRSKWQFYSRRTLSTRLLERETLLAAAVTGVAGASIAGSAAATAADTQEHQHQKQQQQEEHSRDTAALLRQRAAARQQRLLHRQSQRMRIVQNMDASASDDSISDSGGNRSRSRSISTNTRNPDKAQQSASVGDIPAQPCIHDSDFNKEGKEKRLSSFLYGLSVFLGIGAAVKSVLREDASPHYLFESLGFEYAPLSWTLICYLCGACLYMPLPLLLVISLAELVQQHGRCLAQFCRAVVSVASGERASDMISRRKLALMSTLSSIHMVFAAVRPLVMRFVFFIVSFCFTSTCLRIAVTGMCQEQPEVQLVQQ</sequence>
<feature type="region of interest" description="Disordered" evidence="1">
    <location>
        <begin position="44"/>
        <end position="68"/>
    </location>
</feature>